<dbReference type="Pfam" id="PF00392">
    <property type="entry name" value="GntR"/>
    <property type="match status" value="1"/>
</dbReference>
<dbReference type="SUPFAM" id="SSF48008">
    <property type="entry name" value="GntR ligand-binding domain-like"/>
    <property type="match status" value="1"/>
</dbReference>
<keyword evidence="2 5" id="KW-0238">DNA-binding</keyword>
<dbReference type="InterPro" id="IPR011711">
    <property type="entry name" value="GntR_C"/>
</dbReference>
<evidence type="ECO:0000256" key="3">
    <source>
        <dbReference type="ARBA" id="ARBA00023163"/>
    </source>
</evidence>
<dbReference type="InterPro" id="IPR000524">
    <property type="entry name" value="Tscrpt_reg_HTH_GntR"/>
</dbReference>
<dbReference type="SMART" id="SM00895">
    <property type="entry name" value="FCD"/>
    <property type="match status" value="1"/>
</dbReference>
<dbReference type="Gene3D" id="1.10.10.10">
    <property type="entry name" value="Winged helix-like DNA-binding domain superfamily/Winged helix DNA-binding domain"/>
    <property type="match status" value="1"/>
</dbReference>
<evidence type="ECO:0000259" key="4">
    <source>
        <dbReference type="PROSITE" id="PS50949"/>
    </source>
</evidence>
<dbReference type="PANTHER" id="PTHR43537:SF5">
    <property type="entry name" value="UXU OPERON TRANSCRIPTIONAL REGULATOR"/>
    <property type="match status" value="1"/>
</dbReference>
<sequence>MVFKNIKKSEKLYVRIAEEINQLIERGDLQVNDKLPPEREIAAQMGVSRPSVREALAILEVLGVVEIKVGDGSYVKGRAHNFRLEMESLKNSSPFELVEARHYIESLVVTLAVERATEDDLTEMQETIDWMREHMADLDVDEFVLKGLHFHRLLARSINNEVLQSIAESLFQMDHHPLWGFLNKKALVSMEAKQHQIKEHEEILAAIRNKDQIQASKAMQHHISHLQDLFLT</sequence>
<gene>
    <name evidence="5" type="ORF">J2Z37_002200</name>
</gene>
<keyword evidence="3" id="KW-0804">Transcription</keyword>
<dbReference type="EMBL" id="JAGGKT010000005">
    <property type="protein sequence ID" value="MBP1932199.1"/>
    <property type="molecule type" value="Genomic_DNA"/>
</dbReference>
<dbReference type="SUPFAM" id="SSF46785">
    <property type="entry name" value="Winged helix' DNA-binding domain"/>
    <property type="match status" value="1"/>
</dbReference>
<keyword evidence="6" id="KW-1185">Reference proteome</keyword>
<evidence type="ECO:0000256" key="1">
    <source>
        <dbReference type="ARBA" id="ARBA00023015"/>
    </source>
</evidence>
<evidence type="ECO:0000256" key="2">
    <source>
        <dbReference type="ARBA" id="ARBA00023125"/>
    </source>
</evidence>
<organism evidence="5 6">
    <name type="scientific">Ammoniphilus resinae</name>
    <dbReference type="NCBI Taxonomy" id="861532"/>
    <lineage>
        <taxon>Bacteria</taxon>
        <taxon>Bacillati</taxon>
        <taxon>Bacillota</taxon>
        <taxon>Bacilli</taxon>
        <taxon>Bacillales</taxon>
        <taxon>Paenibacillaceae</taxon>
        <taxon>Aneurinibacillus group</taxon>
        <taxon>Ammoniphilus</taxon>
    </lineage>
</organism>
<dbReference type="InterPro" id="IPR036390">
    <property type="entry name" value="WH_DNA-bd_sf"/>
</dbReference>
<reference evidence="5 6" key="1">
    <citation type="submission" date="2021-03" db="EMBL/GenBank/DDBJ databases">
        <title>Genomic Encyclopedia of Type Strains, Phase IV (KMG-IV): sequencing the most valuable type-strain genomes for metagenomic binning, comparative biology and taxonomic classification.</title>
        <authorList>
            <person name="Goeker M."/>
        </authorList>
    </citation>
    <scope>NUCLEOTIDE SEQUENCE [LARGE SCALE GENOMIC DNA]</scope>
    <source>
        <strain evidence="5 6">DSM 24738</strain>
    </source>
</reference>
<accession>A0ABS4GPK5</accession>
<proteinExistence type="predicted"/>
<evidence type="ECO:0000313" key="6">
    <source>
        <dbReference type="Proteomes" id="UP001519343"/>
    </source>
</evidence>
<dbReference type="SMART" id="SM00345">
    <property type="entry name" value="HTH_GNTR"/>
    <property type="match status" value="1"/>
</dbReference>
<name>A0ABS4GPK5_9BACL</name>
<dbReference type="Gene3D" id="1.20.120.530">
    <property type="entry name" value="GntR ligand-binding domain-like"/>
    <property type="match status" value="1"/>
</dbReference>
<feature type="domain" description="HTH gntR-type" evidence="4">
    <location>
        <begin position="10"/>
        <end position="78"/>
    </location>
</feature>
<evidence type="ECO:0000313" key="5">
    <source>
        <dbReference type="EMBL" id="MBP1932199.1"/>
    </source>
</evidence>
<dbReference type="InterPro" id="IPR008920">
    <property type="entry name" value="TF_FadR/GntR_C"/>
</dbReference>
<dbReference type="Proteomes" id="UP001519343">
    <property type="component" value="Unassembled WGS sequence"/>
</dbReference>
<keyword evidence="1" id="KW-0805">Transcription regulation</keyword>
<dbReference type="CDD" id="cd07377">
    <property type="entry name" value="WHTH_GntR"/>
    <property type="match status" value="1"/>
</dbReference>
<dbReference type="InterPro" id="IPR036388">
    <property type="entry name" value="WH-like_DNA-bd_sf"/>
</dbReference>
<dbReference type="Pfam" id="PF07729">
    <property type="entry name" value="FCD"/>
    <property type="match status" value="1"/>
</dbReference>
<dbReference type="PRINTS" id="PR00035">
    <property type="entry name" value="HTHGNTR"/>
</dbReference>
<comment type="caution">
    <text evidence="5">The sequence shown here is derived from an EMBL/GenBank/DDBJ whole genome shotgun (WGS) entry which is preliminary data.</text>
</comment>
<protein>
    <submittedName>
        <fullName evidence="5">DNA-binding FadR family transcriptional regulator</fullName>
    </submittedName>
</protein>
<dbReference type="RefSeq" id="WP_209810256.1">
    <property type="nucleotide sequence ID" value="NZ_JAGGKT010000005.1"/>
</dbReference>
<dbReference type="PROSITE" id="PS50949">
    <property type="entry name" value="HTH_GNTR"/>
    <property type="match status" value="1"/>
</dbReference>
<dbReference type="PANTHER" id="PTHR43537">
    <property type="entry name" value="TRANSCRIPTIONAL REGULATOR, GNTR FAMILY"/>
    <property type="match status" value="1"/>
</dbReference>
<dbReference type="GO" id="GO:0003677">
    <property type="term" value="F:DNA binding"/>
    <property type="evidence" value="ECO:0007669"/>
    <property type="project" value="UniProtKB-KW"/>
</dbReference>